<organism evidence="1 2">
    <name type="scientific">Tanacetum coccineum</name>
    <dbReference type="NCBI Taxonomy" id="301880"/>
    <lineage>
        <taxon>Eukaryota</taxon>
        <taxon>Viridiplantae</taxon>
        <taxon>Streptophyta</taxon>
        <taxon>Embryophyta</taxon>
        <taxon>Tracheophyta</taxon>
        <taxon>Spermatophyta</taxon>
        <taxon>Magnoliopsida</taxon>
        <taxon>eudicotyledons</taxon>
        <taxon>Gunneridae</taxon>
        <taxon>Pentapetalae</taxon>
        <taxon>asterids</taxon>
        <taxon>campanulids</taxon>
        <taxon>Asterales</taxon>
        <taxon>Asteraceae</taxon>
        <taxon>Asteroideae</taxon>
        <taxon>Anthemideae</taxon>
        <taxon>Anthemidinae</taxon>
        <taxon>Tanacetum</taxon>
    </lineage>
</organism>
<comment type="caution">
    <text evidence="1">The sequence shown here is derived from an EMBL/GenBank/DDBJ whole genome shotgun (WGS) entry which is preliminary data.</text>
</comment>
<evidence type="ECO:0000313" key="2">
    <source>
        <dbReference type="Proteomes" id="UP001151760"/>
    </source>
</evidence>
<dbReference type="Proteomes" id="UP001151760">
    <property type="component" value="Unassembled WGS sequence"/>
</dbReference>
<name>A0ABQ4WRL9_9ASTR</name>
<dbReference type="EMBL" id="BQNB010008857">
    <property type="protein sequence ID" value="GJS55276.1"/>
    <property type="molecule type" value="Genomic_DNA"/>
</dbReference>
<keyword evidence="2" id="KW-1185">Reference proteome</keyword>
<gene>
    <name evidence="1" type="ORF">Tco_0628638</name>
</gene>
<reference evidence="1" key="2">
    <citation type="submission" date="2022-01" db="EMBL/GenBank/DDBJ databases">
        <authorList>
            <person name="Yamashiro T."/>
            <person name="Shiraishi A."/>
            <person name="Satake H."/>
            <person name="Nakayama K."/>
        </authorList>
    </citation>
    <scope>NUCLEOTIDE SEQUENCE</scope>
</reference>
<accession>A0ABQ4WRL9</accession>
<evidence type="ECO:0000313" key="1">
    <source>
        <dbReference type="EMBL" id="GJS55276.1"/>
    </source>
</evidence>
<proteinExistence type="predicted"/>
<sequence>MARLWDLRTLIRSAFSPKLNSLAMMTVTWLTSISKKRIQDGEEFGGSIVQEWASRMRMSPSGIINKSDSTSGEVCIIIRARKHLLPRTVERSLSSKWS</sequence>
<protein>
    <submittedName>
        <fullName evidence="1">Uncharacterized protein</fullName>
    </submittedName>
</protein>
<reference evidence="1" key="1">
    <citation type="journal article" date="2022" name="Int. J. Mol. Sci.">
        <title>Draft Genome of Tanacetum Coccineum: Genomic Comparison of Closely Related Tanacetum-Family Plants.</title>
        <authorList>
            <person name="Yamashiro T."/>
            <person name="Shiraishi A."/>
            <person name="Nakayama K."/>
            <person name="Satake H."/>
        </authorList>
    </citation>
    <scope>NUCLEOTIDE SEQUENCE</scope>
</reference>